<protein>
    <recommendedName>
        <fullName evidence="6">THAP-type domain-containing protein</fullName>
    </recommendedName>
</protein>
<dbReference type="Pfam" id="PF21788">
    <property type="entry name" value="TNP-like_GBD"/>
    <property type="match status" value="1"/>
</dbReference>
<evidence type="ECO:0000259" key="1">
    <source>
        <dbReference type="Pfam" id="PF12017"/>
    </source>
</evidence>
<dbReference type="Pfam" id="PF12017">
    <property type="entry name" value="Tnp_P_element"/>
    <property type="match status" value="1"/>
</dbReference>
<feature type="domain" description="Transposable element P transposase-like RNase H" evidence="2">
    <location>
        <begin position="209"/>
        <end position="349"/>
    </location>
</feature>
<dbReference type="InterPro" id="IPR048365">
    <property type="entry name" value="TNP-like_RNaseH_N"/>
</dbReference>
<reference evidence="4" key="1">
    <citation type="submission" date="2022-08" db="UniProtKB">
        <authorList>
            <consortium name="EnsemblMetazoa"/>
        </authorList>
    </citation>
    <scope>IDENTIFICATION</scope>
    <source>
        <strain evidence="4">Israel</strain>
    </source>
</reference>
<evidence type="ECO:0008006" key="6">
    <source>
        <dbReference type="Google" id="ProtNLM"/>
    </source>
</evidence>
<dbReference type="EnsemblMetazoa" id="PPAI002072-RA">
    <property type="protein sequence ID" value="PPAI002072-PA"/>
    <property type="gene ID" value="PPAI002072"/>
</dbReference>
<evidence type="ECO:0000313" key="5">
    <source>
        <dbReference type="Proteomes" id="UP000092462"/>
    </source>
</evidence>
<keyword evidence="5" id="KW-1185">Reference proteome</keyword>
<dbReference type="EMBL" id="AJVK01011108">
    <property type="status" value="NOT_ANNOTATED_CDS"/>
    <property type="molecule type" value="Genomic_DNA"/>
</dbReference>
<feature type="domain" description="THAP9-like helix-turn-helix" evidence="1">
    <location>
        <begin position="158"/>
        <end position="203"/>
    </location>
</feature>
<dbReference type="Pfam" id="PF21787">
    <property type="entry name" value="TNP-like_RNaseH_N"/>
    <property type="match status" value="1"/>
</dbReference>
<name>A0A1B0D3Z9_PHLPP</name>
<evidence type="ECO:0000313" key="4">
    <source>
        <dbReference type="EnsemblMetazoa" id="PPAI002072-PA"/>
    </source>
</evidence>
<proteinExistence type="predicted"/>
<evidence type="ECO:0000259" key="2">
    <source>
        <dbReference type="Pfam" id="PF21787"/>
    </source>
</evidence>
<evidence type="ECO:0000259" key="3">
    <source>
        <dbReference type="Pfam" id="PF21788"/>
    </source>
</evidence>
<dbReference type="InterPro" id="IPR048366">
    <property type="entry name" value="TNP-like_GBD"/>
</dbReference>
<dbReference type="AlphaFoldDB" id="A0A1B0D3Z9"/>
<dbReference type="InterPro" id="IPR021896">
    <property type="entry name" value="THAP9-like_HTH"/>
</dbReference>
<accession>A0A1B0D3Z9</accession>
<organism evidence="4 5">
    <name type="scientific">Phlebotomus papatasi</name>
    <name type="common">Sandfly</name>
    <dbReference type="NCBI Taxonomy" id="29031"/>
    <lineage>
        <taxon>Eukaryota</taxon>
        <taxon>Metazoa</taxon>
        <taxon>Ecdysozoa</taxon>
        <taxon>Arthropoda</taxon>
        <taxon>Hexapoda</taxon>
        <taxon>Insecta</taxon>
        <taxon>Pterygota</taxon>
        <taxon>Neoptera</taxon>
        <taxon>Endopterygota</taxon>
        <taxon>Diptera</taxon>
        <taxon>Nematocera</taxon>
        <taxon>Psychodoidea</taxon>
        <taxon>Psychodidae</taxon>
        <taxon>Phlebotomus</taxon>
        <taxon>Phlebotomus</taxon>
    </lineage>
</organism>
<feature type="domain" description="Transposable element P transposase-like GTP-binding insertion" evidence="3">
    <location>
        <begin position="380"/>
        <end position="498"/>
    </location>
</feature>
<dbReference type="VEuPathDB" id="VectorBase:PPAI002072"/>
<dbReference type="EMBL" id="AJVK01011107">
    <property type="status" value="NOT_ANNOTATED_CDS"/>
    <property type="molecule type" value="Genomic_DNA"/>
</dbReference>
<sequence length="499" mass="56687">MFKKDLTEMNAESDESVTSKYGNEPEISCMEVESRVVSDSDIDNEPESEIEWLLDPYCDEIVEECSMETDFQPIDAEPQSANEHSEAVIQKLNDEIEKLQEKVRRRDEKIAKMESLSSSKDKTTPNICERCKTSFSLESLNGVIRLIVERILERGQKEFFNERYEEELKFFAVQLHFISPKAYRFVRNELENALPSEFTILRWLRVIDCEPGFSDEALTSIHNYVASQNRLVWCQLLFDEMYIHRHIDIVAGKVYGFAFLGNGYEGYEEAATDDSGDGEATQILVFMLVSIDMQWKLPIGYFPMNKLAAPEKSKLISEAISLSEKAGIKVLGLTFDGAPVNFSAVKKLGCDLATNDEDFYTVNLAVGCGTREIFVHPDPCHMVKLVRTHFAKNRLVDREGAQIDFKFVKLLHEFQQNNGAGIRLKGNKLTSSHIEFSQNSMCVELAVQVLSESVAEAIDYCRDVLQLAEFEGSEATTKFLRICNTSFDVLNTHKSTHKG</sequence>
<dbReference type="Proteomes" id="UP000092462">
    <property type="component" value="Unassembled WGS sequence"/>
</dbReference>
<dbReference type="VEuPathDB" id="VectorBase:PPAPM1_004403"/>